<gene>
    <name evidence="12" type="ORF">Bca52824_083112</name>
</gene>
<protein>
    <recommendedName>
        <fullName evidence="2 6">Sucrose synthase</fullName>
        <ecNumber evidence="2 6">2.4.1.13</ecNumber>
    </recommendedName>
</protein>
<evidence type="ECO:0000313" key="12">
    <source>
        <dbReference type="EMBL" id="KAG2252976.1"/>
    </source>
</evidence>
<evidence type="ECO:0000259" key="10">
    <source>
        <dbReference type="Pfam" id="PF24861"/>
    </source>
</evidence>
<dbReference type="EC" id="2.4.1.13" evidence="2 6"/>
<keyword evidence="4 6" id="KW-0808">Transferase</keyword>
<sequence length="917" mass="104093">MASSSSPTTLQRSDSIADKMPDALKQSRYHMKRCFASFVKGGKKLMKRENLMNEIEKCIEDSNDRKKIMEGLFGYILTCTQEVAVVPPFVALAARPDPGFWEYVKVNAGDLSVDEITATDYLKLKESVFDESWAKDEHALELDFGAIDFTTPRLNLSSSIGNGADYISKFISSKLGGKSDKLEPLLNYLLRLNHHGENLMINEGINTVAKLKKSLMLAVNVVSTYPKHTPYETFSPRLKEMGFEKGWGNTSERVKETMVMLSEVLEAPDSVKLDLLFSRLPTVFNVVIFSVHGYFGQQDVLGLPDTGGQVVYILDQVRALEEELLIRINQQGLGFKPQILVVTRLIPEARGTKCDQELEAIEGTKHSHILRVPFVTDKGTLRQWVSRFDVYPYLERFTQDATSKILQRFECKPDLIVGNYTDGNLVASLMATKLGTKYEDSDAKWKELDPKYHFSCQFTADLIAMNVTDFIITSTYQEIAGSKERPGQYESHTAFTMPGLCRVVSGIDVFDPKFNIAAPGADQSVYFPYTETPKRLTKFHPSIQELLYNEKDNNEHMDTLRKEKPIIFSMARLDTVKNITGLVEWYGKDKRLREMANLVVVAGFFDMSKSNDREEKAEIKKMHDLIEKYNLKGKFRWIAAQTDRYRNSELYRCIADTKGVFVQPALYEAFGLTVIEAMNCGPAEIIVDGVSGFHIDPNNGDESVARIGDFFSKCSTDGLYWDSISNAGLKRIYECYTWKIYAEKLLKMGSIYGFWRQVNEDQKKAKQRYIDMLYNLQFKPLTKKVTIPEDKSLPMRLASLRNLLPKKPASLGGGSKQKEVTETKPKSKDGQKRNDVKAGEGEVKEGLLAAEASERMKKVLETSEETQRLEKMKIAYGQQRNQGGSSVRNLFWSVVVCLYICYILKQRFFGTYSVQED</sequence>
<dbReference type="Pfam" id="PF24861">
    <property type="entry name" value="SUS_N"/>
    <property type="match status" value="1"/>
</dbReference>
<evidence type="ECO:0000259" key="11">
    <source>
        <dbReference type="Pfam" id="PF24862"/>
    </source>
</evidence>
<evidence type="ECO:0000313" key="13">
    <source>
        <dbReference type="Proteomes" id="UP000886595"/>
    </source>
</evidence>
<dbReference type="Pfam" id="PF24862">
    <property type="entry name" value="SUS_EPBD"/>
    <property type="match status" value="1"/>
</dbReference>
<dbReference type="InterPro" id="IPR056735">
    <property type="entry name" value="SUS_N"/>
</dbReference>
<comment type="catalytic activity">
    <reaction evidence="5 6">
        <text>an NDP-alpha-D-glucose + D-fructose = a ribonucleoside 5'-diphosphate + sucrose + H(+)</text>
        <dbReference type="Rhea" id="RHEA:16241"/>
        <dbReference type="ChEBI" id="CHEBI:15378"/>
        <dbReference type="ChEBI" id="CHEBI:17992"/>
        <dbReference type="ChEBI" id="CHEBI:37721"/>
        <dbReference type="ChEBI" id="CHEBI:57930"/>
        <dbReference type="ChEBI" id="CHEBI:76533"/>
        <dbReference type="EC" id="2.4.1.13"/>
    </reaction>
</comment>
<evidence type="ECO:0000259" key="8">
    <source>
        <dbReference type="Pfam" id="PF00534"/>
    </source>
</evidence>
<reference evidence="12 13" key="1">
    <citation type="submission" date="2020-02" db="EMBL/GenBank/DDBJ databases">
        <authorList>
            <person name="Ma Q."/>
            <person name="Huang Y."/>
            <person name="Song X."/>
            <person name="Pei D."/>
        </authorList>
    </citation>
    <scope>NUCLEOTIDE SEQUENCE [LARGE SCALE GENOMIC DNA]</scope>
    <source>
        <strain evidence="12">Sxm20200214</strain>
        <tissue evidence="12">Leaf</tissue>
    </source>
</reference>
<evidence type="ECO:0000256" key="1">
    <source>
        <dbReference type="ARBA" id="ARBA00005894"/>
    </source>
</evidence>
<comment type="function">
    <text evidence="6">Sucrose-cleaving enzyme that provides UDP-glucose and fructose for various metabolic pathways.</text>
</comment>
<feature type="region of interest" description="Disordered" evidence="7">
    <location>
        <begin position="805"/>
        <end position="839"/>
    </location>
</feature>
<evidence type="ECO:0000256" key="5">
    <source>
        <dbReference type="ARBA" id="ARBA00049030"/>
    </source>
</evidence>
<dbReference type="Gene3D" id="3.40.50.2000">
    <property type="entry name" value="Glycogen Phosphorylase B"/>
    <property type="match status" value="2"/>
</dbReference>
<dbReference type="Gene3D" id="1.20.120.1230">
    <property type="match status" value="1"/>
</dbReference>
<dbReference type="Pfam" id="PF00862">
    <property type="entry name" value="GT-B_Sucrose_synth"/>
    <property type="match status" value="1"/>
</dbReference>
<dbReference type="OrthoDB" id="937291at2759"/>
<name>A0A8X7TTJ4_BRACI</name>
<dbReference type="SUPFAM" id="SSF53756">
    <property type="entry name" value="UDP-Glycosyltransferase/glycogen phosphorylase"/>
    <property type="match status" value="1"/>
</dbReference>
<dbReference type="InterPro" id="IPR012820">
    <property type="entry name" value="Sucrose_synthase_pln/cyn"/>
</dbReference>
<feature type="domain" description="Sucrose synthase N-terminal" evidence="10">
    <location>
        <begin position="12"/>
        <end position="126"/>
    </location>
</feature>
<dbReference type="GO" id="GO:0016157">
    <property type="term" value="F:sucrose synthase activity"/>
    <property type="evidence" value="ECO:0007669"/>
    <property type="project" value="UniProtKB-UniRule"/>
</dbReference>
<dbReference type="NCBIfam" id="TIGR02470">
    <property type="entry name" value="sucr_synth"/>
    <property type="match status" value="1"/>
</dbReference>
<dbReference type="FunFam" id="3.10.450.330:FF:000001">
    <property type="entry name" value="Sucrose synthase"/>
    <property type="match status" value="1"/>
</dbReference>
<feature type="domain" description="Sucrose synthase EPBD" evidence="11">
    <location>
        <begin position="162"/>
        <end position="249"/>
    </location>
</feature>
<feature type="compositionally biased region" description="Basic and acidic residues" evidence="7">
    <location>
        <begin position="816"/>
        <end position="839"/>
    </location>
</feature>
<proteinExistence type="inferred from homology"/>
<evidence type="ECO:0000256" key="3">
    <source>
        <dbReference type="ARBA" id="ARBA00022676"/>
    </source>
</evidence>
<dbReference type="InterPro" id="IPR001296">
    <property type="entry name" value="Glyco_trans_1"/>
</dbReference>
<dbReference type="PANTHER" id="PTHR45839:SF24">
    <property type="entry name" value="SUCROSE SYNTHASE 6"/>
    <property type="match status" value="1"/>
</dbReference>
<dbReference type="GO" id="GO:0005985">
    <property type="term" value="P:sucrose metabolic process"/>
    <property type="evidence" value="ECO:0007669"/>
    <property type="project" value="InterPro"/>
</dbReference>
<dbReference type="Gene3D" id="3.10.450.330">
    <property type="match status" value="1"/>
</dbReference>
<dbReference type="InterPro" id="IPR056736">
    <property type="entry name" value="SUS_EPBD"/>
</dbReference>
<dbReference type="EMBL" id="JAAMPC010000016">
    <property type="protein sequence ID" value="KAG2252976.1"/>
    <property type="molecule type" value="Genomic_DNA"/>
</dbReference>
<accession>A0A8X7TTJ4</accession>
<keyword evidence="13" id="KW-1185">Reference proteome</keyword>
<dbReference type="InterPro" id="IPR000368">
    <property type="entry name" value="Sucrose_synth_GT-B1"/>
</dbReference>
<organism evidence="12 13">
    <name type="scientific">Brassica carinata</name>
    <name type="common">Ethiopian mustard</name>
    <name type="synonym">Abyssinian cabbage</name>
    <dbReference type="NCBI Taxonomy" id="52824"/>
    <lineage>
        <taxon>Eukaryota</taxon>
        <taxon>Viridiplantae</taxon>
        <taxon>Streptophyta</taxon>
        <taxon>Embryophyta</taxon>
        <taxon>Tracheophyta</taxon>
        <taxon>Spermatophyta</taxon>
        <taxon>Magnoliopsida</taxon>
        <taxon>eudicotyledons</taxon>
        <taxon>Gunneridae</taxon>
        <taxon>Pentapetalae</taxon>
        <taxon>rosids</taxon>
        <taxon>malvids</taxon>
        <taxon>Brassicales</taxon>
        <taxon>Brassicaceae</taxon>
        <taxon>Brassiceae</taxon>
        <taxon>Brassica</taxon>
    </lineage>
</organism>
<evidence type="ECO:0000256" key="6">
    <source>
        <dbReference type="RuleBase" id="RU280817"/>
    </source>
</evidence>
<evidence type="ECO:0000259" key="9">
    <source>
        <dbReference type="Pfam" id="PF00862"/>
    </source>
</evidence>
<dbReference type="FunFam" id="1.20.120.1230:FF:000001">
    <property type="entry name" value="Sucrose synthase"/>
    <property type="match status" value="1"/>
</dbReference>
<feature type="domain" description="Sucrose synthase first GT-B" evidence="9">
    <location>
        <begin position="272"/>
        <end position="548"/>
    </location>
</feature>
<dbReference type="PANTHER" id="PTHR45839">
    <property type="match status" value="1"/>
</dbReference>
<feature type="domain" description="Glycosyl transferase family 1" evidence="8">
    <location>
        <begin position="559"/>
        <end position="710"/>
    </location>
</feature>
<keyword evidence="3 6" id="KW-0328">Glycosyltransferase</keyword>
<dbReference type="AlphaFoldDB" id="A0A8X7TTJ4"/>
<dbReference type="Proteomes" id="UP000886595">
    <property type="component" value="Unassembled WGS sequence"/>
</dbReference>
<evidence type="ECO:0000256" key="4">
    <source>
        <dbReference type="ARBA" id="ARBA00022679"/>
    </source>
</evidence>
<comment type="caution">
    <text evidence="12">The sequence shown here is derived from an EMBL/GenBank/DDBJ whole genome shotgun (WGS) entry which is preliminary data.</text>
</comment>
<comment type="similarity">
    <text evidence="1 6">Belongs to the glycosyltransferase 1 family. Plant sucrose synthase subfamily.</text>
</comment>
<evidence type="ECO:0000256" key="2">
    <source>
        <dbReference type="ARBA" id="ARBA00012540"/>
    </source>
</evidence>
<evidence type="ECO:0000256" key="7">
    <source>
        <dbReference type="SAM" id="MobiDB-lite"/>
    </source>
</evidence>
<dbReference type="Pfam" id="PF00534">
    <property type="entry name" value="Glycos_transf_1"/>
    <property type="match status" value="1"/>
</dbReference>